<dbReference type="Proteomes" id="UP000541535">
    <property type="component" value="Unassembled WGS sequence"/>
</dbReference>
<dbReference type="NCBIfam" id="TIGR02595">
    <property type="entry name" value="PEP_CTERM"/>
    <property type="match status" value="1"/>
</dbReference>
<dbReference type="InterPro" id="IPR013424">
    <property type="entry name" value="Ice-binding_C"/>
</dbReference>
<dbReference type="RefSeq" id="WP_183440257.1">
    <property type="nucleotide sequence ID" value="NZ_JACHXD010000003.1"/>
</dbReference>
<organism evidence="2 3">
    <name type="scientific">Pseudoduganella violacea</name>
    <dbReference type="NCBI Taxonomy" id="1715466"/>
    <lineage>
        <taxon>Bacteria</taxon>
        <taxon>Pseudomonadati</taxon>
        <taxon>Pseudomonadota</taxon>
        <taxon>Betaproteobacteria</taxon>
        <taxon>Burkholderiales</taxon>
        <taxon>Oxalobacteraceae</taxon>
        <taxon>Telluria group</taxon>
        <taxon>Pseudoduganella</taxon>
    </lineage>
</organism>
<dbReference type="AlphaFoldDB" id="A0A7W5B851"/>
<feature type="signal peptide" evidence="1">
    <location>
        <begin position="1"/>
        <end position="21"/>
    </location>
</feature>
<gene>
    <name evidence="2" type="ORF">FHS03_001353</name>
</gene>
<evidence type="ECO:0000256" key="1">
    <source>
        <dbReference type="SAM" id="SignalP"/>
    </source>
</evidence>
<sequence>MNILPTSTLLVALCGAASCSAAPHFNLNFLPGTSIQAQQGFIEASQRWSSLLRDDVNINLTLGFNPLDPGILGQARSAEDFYSYHDYRAAMLGDISSASDRLAVSHLPLNSFGLLINRTANNPNGYGSPTPYVDNNGSDNNRTLFLTQAQAKALKLPVAPQTLTGCIGNCDGFIQFSSNFKFDFNPRNGIDADAFDFVGVASHEIGHTLGFISGVDILDNNAPPHNGPFDDNEFTYVSGLDMFRYSSQSRAAGVIDWTADARDKYFSLDGGATPGPLFSNGVNFGDGRQASHWKDNLYIGLMDPTAGRGELLRISDNDRLAMDVNGWDLLNPVPEPSQILLIGAGLPILAAARNKKRKIFRKSTNCH</sequence>
<dbReference type="NCBIfam" id="NF038122">
    <property type="entry name" value="metallo_LGF"/>
    <property type="match status" value="1"/>
</dbReference>
<keyword evidence="1" id="KW-0732">Signal</keyword>
<accession>A0A7W5B851</accession>
<reference evidence="2 3" key="1">
    <citation type="submission" date="2020-08" db="EMBL/GenBank/DDBJ databases">
        <title>Genomic Encyclopedia of Type Strains, Phase III (KMG-III): the genomes of soil and plant-associated and newly described type strains.</title>
        <authorList>
            <person name="Whitman W."/>
        </authorList>
    </citation>
    <scope>NUCLEOTIDE SEQUENCE [LARGE SCALE GENOMIC DNA]</scope>
    <source>
        <strain evidence="2 3">CECT 8897</strain>
    </source>
</reference>
<evidence type="ECO:0008006" key="4">
    <source>
        <dbReference type="Google" id="ProtNLM"/>
    </source>
</evidence>
<comment type="caution">
    <text evidence="2">The sequence shown here is derived from an EMBL/GenBank/DDBJ whole genome shotgun (WGS) entry which is preliminary data.</text>
</comment>
<protein>
    <recommendedName>
        <fullName evidence="4">PEP-CTERM sorting domain-containing protein</fullName>
    </recommendedName>
</protein>
<feature type="chain" id="PRO_5031429801" description="PEP-CTERM sorting domain-containing protein" evidence="1">
    <location>
        <begin position="22"/>
        <end position="367"/>
    </location>
</feature>
<keyword evidence="3" id="KW-1185">Reference proteome</keyword>
<name>A0A7W5B851_9BURK</name>
<evidence type="ECO:0000313" key="2">
    <source>
        <dbReference type="EMBL" id="MBB3118322.1"/>
    </source>
</evidence>
<dbReference type="SUPFAM" id="SSF55486">
    <property type="entry name" value="Metalloproteases ('zincins'), catalytic domain"/>
    <property type="match status" value="1"/>
</dbReference>
<proteinExistence type="predicted"/>
<evidence type="ECO:0000313" key="3">
    <source>
        <dbReference type="Proteomes" id="UP000541535"/>
    </source>
</evidence>
<dbReference type="EMBL" id="JACHXD010000003">
    <property type="protein sequence ID" value="MBB3118322.1"/>
    <property type="molecule type" value="Genomic_DNA"/>
</dbReference>